<dbReference type="RefSeq" id="WP_259430380.1">
    <property type="nucleotide sequence ID" value="NZ_CP103424.1"/>
</dbReference>
<protein>
    <submittedName>
        <fullName evidence="1">dUTP diphosphatase</fullName>
    </submittedName>
</protein>
<evidence type="ECO:0000313" key="1">
    <source>
        <dbReference type="EMBL" id="UWD35231.1"/>
    </source>
</evidence>
<dbReference type="InterPro" id="IPR016947">
    <property type="entry name" value="UCP030140"/>
</dbReference>
<keyword evidence="2" id="KW-1185">Reference proteome</keyword>
<dbReference type="Proteomes" id="UP001059819">
    <property type="component" value="Chromosome"/>
</dbReference>
<gene>
    <name evidence="1" type="ORF">NX779_01150</name>
</gene>
<accession>A0ABY5U045</accession>
<dbReference type="Gene3D" id="1.10.4010.10">
    <property type="entry name" value="Type II deoxyuridine triphosphatase"/>
    <property type="match status" value="1"/>
</dbReference>
<evidence type="ECO:0000313" key="2">
    <source>
        <dbReference type="Proteomes" id="UP001059819"/>
    </source>
</evidence>
<proteinExistence type="predicted"/>
<dbReference type="SUPFAM" id="SSF101386">
    <property type="entry name" value="all-alpha NTP pyrophosphatases"/>
    <property type="match status" value="1"/>
</dbReference>
<organism evidence="1 2">
    <name type="scientific">Mycoplasma cottewii</name>
    <dbReference type="NCBI Taxonomy" id="51364"/>
    <lineage>
        <taxon>Bacteria</taxon>
        <taxon>Bacillati</taxon>
        <taxon>Mycoplasmatota</taxon>
        <taxon>Mollicutes</taxon>
        <taxon>Mycoplasmataceae</taxon>
        <taxon>Mycoplasma</taxon>
    </lineage>
</organism>
<sequence length="167" mass="20001">MLDNKTLLWLSEKQTKLDSYISNKKQFIVDDEILNKKIIAFLVELGEYANEERVFKYWSNKKEAELSVQLDEYIDCIHFLISIGNQMNYDFNKFEYQNLMFKNNIDAYFNIVNKLANFINNKNQTTYADLLNSFLNICSVKNYSQKEIMDAYNIKNEINFKRQDNNY</sequence>
<dbReference type="EMBL" id="CP103424">
    <property type="protein sequence ID" value="UWD35231.1"/>
    <property type="molecule type" value="Genomic_DNA"/>
</dbReference>
<reference evidence="1" key="1">
    <citation type="submission" date="2022-08" db="EMBL/GenBank/DDBJ databases">
        <title>Complete genome sequence of Mycoplasma cottewii type strain VIS.</title>
        <authorList>
            <person name="Spergser J."/>
        </authorList>
    </citation>
    <scope>NUCLEOTIDE SEQUENCE</scope>
    <source>
        <strain evidence="1">VIS</strain>
    </source>
</reference>
<dbReference type="CDD" id="cd11527">
    <property type="entry name" value="NTP-PPase_dUTPase"/>
    <property type="match status" value="1"/>
</dbReference>
<dbReference type="PIRSF" id="PIRSF030140">
    <property type="entry name" value="UCP030140"/>
    <property type="match status" value="1"/>
</dbReference>
<name>A0ABY5U045_9MOLU</name>
<dbReference type="Pfam" id="PF08761">
    <property type="entry name" value="dUTPase_2"/>
    <property type="match status" value="1"/>
</dbReference>
<dbReference type="InterPro" id="IPR014871">
    <property type="entry name" value="dUTPase/dCTP_pyrophosphatase"/>
</dbReference>